<dbReference type="NCBIfam" id="TIGR01726">
    <property type="entry name" value="HEQRo_perm_3TM"/>
    <property type="match status" value="1"/>
</dbReference>
<evidence type="ECO:0000313" key="10">
    <source>
        <dbReference type="EMBL" id="MEC5388222.1"/>
    </source>
</evidence>
<comment type="caution">
    <text evidence="10">The sequence shown here is derived from an EMBL/GenBank/DDBJ whole genome shotgun (WGS) entry which is preliminary data.</text>
</comment>
<dbReference type="EMBL" id="JAYXHS010000005">
    <property type="protein sequence ID" value="MEC5388222.1"/>
    <property type="molecule type" value="Genomic_DNA"/>
</dbReference>
<keyword evidence="4" id="KW-1003">Cell membrane</keyword>
<evidence type="ECO:0000313" key="11">
    <source>
        <dbReference type="Proteomes" id="UP001331561"/>
    </source>
</evidence>
<protein>
    <submittedName>
        <fullName evidence="10">Amino acid ABC transporter permease</fullName>
    </submittedName>
</protein>
<dbReference type="Pfam" id="PF00528">
    <property type="entry name" value="BPD_transp_1"/>
    <property type="match status" value="1"/>
</dbReference>
<gene>
    <name evidence="10" type="ORF">VVD49_20980</name>
</gene>
<evidence type="ECO:0000256" key="6">
    <source>
        <dbReference type="ARBA" id="ARBA00022989"/>
    </source>
</evidence>
<organism evidence="10 11">
    <name type="scientific">Uliginosibacterium silvisoli</name>
    <dbReference type="NCBI Taxonomy" id="3114758"/>
    <lineage>
        <taxon>Bacteria</taxon>
        <taxon>Pseudomonadati</taxon>
        <taxon>Pseudomonadota</taxon>
        <taxon>Betaproteobacteria</taxon>
        <taxon>Rhodocyclales</taxon>
        <taxon>Zoogloeaceae</taxon>
        <taxon>Uliginosibacterium</taxon>
    </lineage>
</organism>
<evidence type="ECO:0000256" key="1">
    <source>
        <dbReference type="ARBA" id="ARBA00004429"/>
    </source>
</evidence>
<evidence type="ECO:0000259" key="9">
    <source>
        <dbReference type="PROSITE" id="PS50928"/>
    </source>
</evidence>
<feature type="transmembrane region" description="Helical" evidence="8">
    <location>
        <begin position="202"/>
        <end position="224"/>
    </location>
</feature>
<evidence type="ECO:0000256" key="7">
    <source>
        <dbReference type="ARBA" id="ARBA00023136"/>
    </source>
</evidence>
<dbReference type="Proteomes" id="UP001331561">
    <property type="component" value="Unassembled WGS sequence"/>
</dbReference>
<feature type="transmembrane region" description="Helical" evidence="8">
    <location>
        <begin position="336"/>
        <end position="356"/>
    </location>
</feature>
<dbReference type="InterPro" id="IPR035906">
    <property type="entry name" value="MetI-like_sf"/>
</dbReference>
<accession>A0ABU6K9L9</accession>
<name>A0ABU6K9L9_9RHOO</name>
<dbReference type="PANTHER" id="PTHR30614">
    <property type="entry name" value="MEMBRANE COMPONENT OF AMINO ACID ABC TRANSPORTER"/>
    <property type="match status" value="1"/>
</dbReference>
<proteinExistence type="inferred from homology"/>
<dbReference type="PANTHER" id="PTHR30614:SF41">
    <property type="entry name" value="INNER MEMBRANE AMINO-ACID ABC TRANSPORTER PERMEASE PROTEIN YHDY"/>
    <property type="match status" value="1"/>
</dbReference>
<keyword evidence="3 8" id="KW-0813">Transport</keyword>
<dbReference type="InterPro" id="IPR043429">
    <property type="entry name" value="ArtM/GltK/GlnP/TcyL/YhdX-like"/>
</dbReference>
<keyword evidence="6 8" id="KW-1133">Transmembrane helix</keyword>
<evidence type="ECO:0000256" key="5">
    <source>
        <dbReference type="ARBA" id="ARBA00022692"/>
    </source>
</evidence>
<dbReference type="InterPro" id="IPR010065">
    <property type="entry name" value="AA_ABC_transptr_permease_3TM"/>
</dbReference>
<evidence type="ECO:0000256" key="4">
    <source>
        <dbReference type="ARBA" id="ARBA00022475"/>
    </source>
</evidence>
<dbReference type="RefSeq" id="WP_327601196.1">
    <property type="nucleotide sequence ID" value="NZ_JAYXHS010000005.1"/>
</dbReference>
<feature type="transmembrane region" description="Helical" evidence="8">
    <location>
        <begin position="35"/>
        <end position="52"/>
    </location>
</feature>
<dbReference type="SUPFAM" id="SSF161098">
    <property type="entry name" value="MetI-like"/>
    <property type="match status" value="1"/>
</dbReference>
<dbReference type="CDD" id="cd06261">
    <property type="entry name" value="TM_PBP2"/>
    <property type="match status" value="1"/>
</dbReference>
<dbReference type="Gene3D" id="1.10.3720.10">
    <property type="entry name" value="MetI-like"/>
    <property type="match status" value="1"/>
</dbReference>
<comment type="subcellular location">
    <subcellularLocation>
        <location evidence="1">Cell inner membrane</location>
        <topology evidence="1">Multi-pass membrane protein</topology>
    </subcellularLocation>
    <subcellularLocation>
        <location evidence="8">Cell membrane</location>
        <topology evidence="8">Multi-pass membrane protein</topology>
    </subcellularLocation>
</comment>
<feature type="transmembrane region" description="Helical" evidence="8">
    <location>
        <begin position="129"/>
        <end position="150"/>
    </location>
</feature>
<feature type="domain" description="ABC transmembrane type-1" evidence="9">
    <location>
        <begin position="156"/>
        <end position="355"/>
    </location>
</feature>
<dbReference type="InterPro" id="IPR000515">
    <property type="entry name" value="MetI-like"/>
</dbReference>
<keyword evidence="11" id="KW-1185">Reference proteome</keyword>
<evidence type="ECO:0000256" key="3">
    <source>
        <dbReference type="ARBA" id="ARBA00022448"/>
    </source>
</evidence>
<reference evidence="10 11" key="1">
    <citation type="submission" date="2024-01" db="EMBL/GenBank/DDBJ databases">
        <title>Uliginosibacterium soil sp. nov.</title>
        <authorList>
            <person name="Lv Y."/>
        </authorList>
    </citation>
    <scope>NUCLEOTIDE SEQUENCE [LARGE SCALE GENOMIC DNA]</scope>
    <source>
        <strain evidence="10 11">H3</strain>
    </source>
</reference>
<feature type="transmembrane region" description="Helical" evidence="8">
    <location>
        <begin position="162"/>
        <end position="182"/>
    </location>
</feature>
<evidence type="ECO:0000256" key="2">
    <source>
        <dbReference type="ARBA" id="ARBA00010072"/>
    </source>
</evidence>
<dbReference type="PROSITE" id="PS50928">
    <property type="entry name" value="ABC_TM1"/>
    <property type="match status" value="1"/>
</dbReference>
<keyword evidence="7 8" id="KW-0472">Membrane</keyword>
<comment type="similarity">
    <text evidence="2">Belongs to the binding-protein-dependent transport system permease family. HisMQ subfamily.</text>
</comment>
<feature type="transmembrane region" description="Helical" evidence="8">
    <location>
        <begin position="306"/>
        <end position="324"/>
    </location>
</feature>
<feature type="transmembrane region" description="Helical" evidence="8">
    <location>
        <begin position="231"/>
        <end position="251"/>
    </location>
</feature>
<keyword evidence="5 8" id="KW-0812">Transmembrane</keyword>
<evidence type="ECO:0000256" key="8">
    <source>
        <dbReference type="RuleBase" id="RU363032"/>
    </source>
</evidence>
<sequence>MSLSSVVHSPIPPRSAPARTQGFVAWARNNLFSDWPNSIATILLLALLGWYVPQLIDWAVLKAVLRPDVDACQATAGACWGVVSEKYRTILFGRYPYAEQWRPLAAVLLMLSLVGVSAVPRMWRWYLLPLWLLGTTLFVVLMGGGVAGLTPVKSNLWGGLPLTVLLSLGGMLLGFPLSILLAMGRRSELPVVRTLSATYVELIRGVPLISVLFMASFMLPLFLPQGVKLDVLIRVLVGIGLFAAAYMAEIVRGGLQSVPRGQVEAAQSLGLGYWKTHGLILLPQALQAVLPSLVNSFIGNFKDCSLVTIVSLYELTGALSLALGGDVVWRPFFLEGYLFVAFIYWIFCFGMSRYSLRIERKLSHGQQRDQTRN</sequence>